<dbReference type="OrthoDB" id="6024794at2"/>
<dbReference type="STRING" id="134601.AFA91_13790"/>
<dbReference type="EMBL" id="CP012150">
    <property type="protein sequence ID" value="AKS32778.1"/>
    <property type="molecule type" value="Genomic_DNA"/>
</dbReference>
<dbReference type="SUPFAM" id="SSF55961">
    <property type="entry name" value="Bet v1-like"/>
    <property type="match status" value="1"/>
</dbReference>
<dbReference type="AlphaFoldDB" id="A0A0K0X660"/>
<dbReference type="InterPro" id="IPR019587">
    <property type="entry name" value="Polyketide_cyclase/dehydratase"/>
</dbReference>
<dbReference type="KEGG" id="mgo:AFA91_13790"/>
<dbReference type="PANTHER" id="PTHR39332">
    <property type="entry name" value="BLL4707 PROTEIN"/>
    <property type="match status" value="1"/>
</dbReference>
<dbReference type="Gene3D" id="3.30.530.20">
    <property type="match status" value="1"/>
</dbReference>
<proteinExistence type="predicted"/>
<gene>
    <name evidence="1" type="ORF">AFA91_13790</name>
</gene>
<evidence type="ECO:0008006" key="3">
    <source>
        <dbReference type="Google" id="ProtNLM"/>
    </source>
</evidence>
<protein>
    <recommendedName>
        <fullName evidence="3">SRPBCC family protein</fullName>
    </recommendedName>
</protein>
<organism evidence="1 2">
    <name type="scientific">Mycolicibacterium goodii</name>
    <name type="common">Mycobacterium goodii</name>
    <dbReference type="NCBI Taxonomy" id="134601"/>
    <lineage>
        <taxon>Bacteria</taxon>
        <taxon>Bacillati</taxon>
        <taxon>Actinomycetota</taxon>
        <taxon>Actinomycetes</taxon>
        <taxon>Mycobacteriales</taxon>
        <taxon>Mycobacteriaceae</taxon>
        <taxon>Mycolicibacterium</taxon>
    </lineage>
</organism>
<evidence type="ECO:0000313" key="2">
    <source>
        <dbReference type="Proteomes" id="UP000062255"/>
    </source>
</evidence>
<reference evidence="1 2" key="1">
    <citation type="submission" date="2015-07" db="EMBL/GenBank/DDBJ databases">
        <title>Complete genome sequence of Mycobacterium goodii X7B, a facultative thermophilic biodesulfurizing bacterium.</title>
        <authorList>
            <person name="Yu B."/>
            <person name="Li F."/>
            <person name="Xu P."/>
        </authorList>
    </citation>
    <scope>NUCLEOTIDE SEQUENCE [LARGE SCALE GENOMIC DNA]</scope>
    <source>
        <strain evidence="1 2">X7B</strain>
    </source>
</reference>
<dbReference type="CDD" id="cd07821">
    <property type="entry name" value="PYR_PYL_RCAR_like"/>
    <property type="match status" value="1"/>
</dbReference>
<dbReference type="Proteomes" id="UP000062255">
    <property type="component" value="Chromosome"/>
</dbReference>
<dbReference type="RefSeq" id="WP_049745210.1">
    <property type="nucleotide sequence ID" value="NZ_CP012150.1"/>
</dbReference>
<accession>A0A0K0X660</accession>
<evidence type="ECO:0000313" key="1">
    <source>
        <dbReference type="EMBL" id="AKS32778.1"/>
    </source>
</evidence>
<sequence>MTTVYFSKVLNAPLPQVWEVVSDFGSLPTWFPFVTASELTPAGASHQVGAVRTNQIDNGTEVVEKLTELSDRHHRISYDVIGGDAPVRDYSATLTVYEVSDTATCFVTWTASFDAVGDAESIAAWVRNGIFRDCLAALEEALLPTAEMS</sequence>
<dbReference type="PANTHER" id="PTHR39332:SF7">
    <property type="entry name" value="SRPBCC FAMILY PROTEIN"/>
    <property type="match status" value="1"/>
</dbReference>
<dbReference type="Pfam" id="PF10604">
    <property type="entry name" value="Polyketide_cyc2"/>
    <property type="match status" value="1"/>
</dbReference>
<dbReference type="PATRIC" id="fig|134601.6.peg.2860"/>
<name>A0A0K0X660_MYCGD</name>
<dbReference type="InterPro" id="IPR023393">
    <property type="entry name" value="START-like_dom_sf"/>
</dbReference>